<reference evidence="4 5" key="1">
    <citation type="submission" date="2018-05" db="EMBL/GenBank/DDBJ databases">
        <title>Genomic Encyclopedia of Type Strains, Phase IV (KMG-IV): sequencing the most valuable type-strain genomes for metagenomic binning, comparative biology and taxonomic classification.</title>
        <authorList>
            <person name="Goeker M."/>
        </authorList>
    </citation>
    <scope>NUCLEOTIDE SEQUENCE [LARGE SCALE GENOMIC DNA]</scope>
    <source>
        <strain evidence="4 5">DSM 3183</strain>
    </source>
</reference>
<dbReference type="InterPro" id="IPR008979">
    <property type="entry name" value="Galactose-bd-like_sf"/>
</dbReference>
<sequence>MRARGFRAGTALVAICLAMPAMAQPLLDPVFGDNAVLQRDQPIHVRGRTTPGERVRGRLGDTASSAMADRDGRFELVFPAMAAGGPHRLTVTGASGTVQAAGVLIGDVFLCSGQSNMEMAVSRAQDADNQIAASGDPLLRLFTIGRQTALQPLRDLDKVSGWQAASPASVAGFSAACFYMAQDLRRSARVPIGAIQSSWGGSRISAWMGDEALNASGMGADAGLRRLYARNPEAASAQAGRIWEAWWRAATGDAPGREPWQPDAGLAWQPVPQIAYWEDWDNPQLAQFNGTVWFRKIVNLTRAQAQQASTLSIGPVDDADQTWVNGQPVGSGGNPGKPRNYSLPAGTLREGRNVIIVNANDSYGKGGMPGPGSIMQIGFADGSVAPMGTGWDYTVETRRLTRPPRAPWEDTAGAGTIHNAMIAPLGRIGLRGVAWYQGESDVGLPGYADRLAAMMAGWRQQFGHARLPFAIVQLAGFGAPSTSPGESGWAALREEQRRAVLADGGRSALALAIDLGDPVDIHPGQKREVGRRLSRAMQTIAYGAAHPASGPVIDHAARTADGHMLLTFAGVTGSLEARNSAVAIGFELCGTQGGSCRYAIGQVSGRTVRLPEDGQAVARIRYAWSDSPVVNLFDAAGLPTAPFEIRVPQ</sequence>
<evidence type="ECO:0000256" key="1">
    <source>
        <dbReference type="ARBA" id="ARBA00022801"/>
    </source>
</evidence>
<dbReference type="EMBL" id="QJJM01000004">
    <property type="protein sequence ID" value="PXW77696.1"/>
    <property type="molecule type" value="Genomic_DNA"/>
</dbReference>
<dbReference type="PANTHER" id="PTHR22901:SF0">
    <property type="entry name" value="SIALATE O-ACETYLESTERASE"/>
    <property type="match status" value="1"/>
</dbReference>
<proteinExistence type="predicted"/>
<dbReference type="InterPro" id="IPR005181">
    <property type="entry name" value="SASA"/>
</dbReference>
<keyword evidence="5" id="KW-1185">Reference proteome</keyword>
<evidence type="ECO:0000259" key="3">
    <source>
        <dbReference type="Pfam" id="PF03629"/>
    </source>
</evidence>
<dbReference type="Gene3D" id="3.40.50.1110">
    <property type="entry name" value="SGNH hydrolase"/>
    <property type="match status" value="2"/>
</dbReference>
<dbReference type="PANTHER" id="PTHR22901">
    <property type="entry name" value="SIALATE O-ACETYLESTERASE"/>
    <property type="match status" value="1"/>
</dbReference>
<gene>
    <name evidence="4" type="ORF">C7451_104192</name>
</gene>
<dbReference type="SUPFAM" id="SSF49785">
    <property type="entry name" value="Galactose-binding domain-like"/>
    <property type="match status" value="1"/>
</dbReference>
<protein>
    <submittedName>
        <fullName evidence="4">Sialate O-acetylesterase</fullName>
    </submittedName>
</protein>
<dbReference type="GO" id="GO:0004553">
    <property type="term" value="F:hydrolase activity, hydrolyzing O-glycosyl compounds"/>
    <property type="evidence" value="ECO:0007669"/>
    <property type="project" value="InterPro"/>
</dbReference>
<keyword evidence="2" id="KW-0732">Signal</keyword>
<organism evidence="4 5">
    <name type="scientific">Blastomonas natatoria</name>
    <dbReference type="NCBI Taxonomy" id="34015"/>
    <lineage>
        <taxon>Bacteria</taxon>
        <taxon>Pseudomonadati</taxon>
        <taxon>Pseudomonadota</taxon>
        <taxon>Alphaproteobacteria</taxon>
        <taxon>Sphingomonadales</taxon>
        <taxon>Sphingomonadaceae</taxon>
        <taxon>Blastomonas</taxon>
    </lineage>
</organism>
<evidence type="ECO:0000256" key="2">
    <source>
        <dbReference type="SAM" id="SignalP"/>
    </source>
</evidence>
<feature type="domain" description="Sialate O-acetylesterase" evidence="3">
    <location>
        <begin position="429"/>
        <end position="537"/>
    </location>
</feature>
<dbReference type="InterPro" id="IPR039329">
    <property type="entry name" value="SIAE"/>
</dbReference>
<dbReference type="Proteomes" id="UP000248014">
    <property type="component" value="Unassembled WGS sequence"/>
</dbReference>
<evidence type="ECO:0000313" key="4">
    <source>
        <dbReference type="EMBL" id="PXW77696.1"/>
    </source>
</evidence>
<dbReference type="AlphaFoldDB" id="A0A2V3V7E7"/>
<name>A0A2V3V7E7_9SPHN</name>
<feature type="signal peptide" evidence="2">
    <location>
        <begin position="1"/>
        <end position="23"/>
    </location>
</feature>
<dbReference type="SUPFAM" id="SSF52266">
    <property type="entry name" value="SGNH hydrolase"/>
    <property type="match status" value="1"/>
</dbReference>
<accession>A0A2V3V7E7</accession>
<dbReference type="Pfam" id="PF03629">
    <property type="entry name" value="SASA"/>
    <property type="match status" value="1"/>
</dbReference>
<dbReference type="GO" id="GO:0001681">
    <property type="term" value="F:sialate O-acetylesterase activity"/>
    <property type="evidence" value="ECO:0007669"/>
    <property type="project" value="InterPro"/>
</dbReference>
<comment type="caution">
    <text evidence="4">The sequence shown here is derived from an EMBL/GenBank/DDBJ whole genome shotgun (WGS) entry which is preliminary data.</text>
</comment>
<evidence type="ECO:0000313" key="5">
    <source>
        <dbReference type="Proteomes" id="UP000248014"/>
    </source>
</evidence>
<keyword evidence="1" id="KW-0378">Hydrolase</keyword>
<feature type="chain" id="PRO_5016042174" evidence="2">
    <location>
        <begin position="24"/>
        <end position="649"/>
    </location>
</feature>
<dbReference type="InterPro" id="IPR036514">
    <property type="entry name" value="SGNH_hydro_sf"/>
</dbReference>
<dbReference type="GO" id="GO:0005975">
    <property type="term" value="P:carbohydrate metabolic process"/>
    <property type="evidence" value="ECO:0007669"/>
    <property type="project" value="InterPro"/>
</dbReference>